<comment type="domain">
    <text evidence="2">A Gly-cisPro motif from one monomer fits into the active site of the other monomer to allow specific chiral rejection of L-amino acids.</text>
</comment>
<accession>A0ABQ2QYC1</accession>
<protein>
    <recommendedName>
        <fullName evidence="2">D-aminoacyl-tRNA deacylase</fullName>
        <shortName evidence="2">DTD</shortName>
        <ecNumber evidence="2">3.1.1.96</ecNumber>
    </recommendedName>
    <alternativeName>
        <fullName evidence="2">Gly-tRNA(Ala) deacylase</fullName>
        <ecNumber evidence="2">3.1.1.-</ecNumber>
    </alternativeName>
</protein>
<feature type="short sequence motif" description="Gly-cisPro motif, important for rejection of L-amino acids" evidence="2">
    <location>
        <begin position="137"/>
        <end position="138"/>
    </location>
</feature>
<proteinExistence type="inferred from homology"/>
<comment type="catalytic activity">
    <reaction evidence="2">
        <text>glycyl-tRNA(Ala) + H2O = tRNA(Ala) + glycine + H(+)</text>
        <dbReference type="Rhea" id="RHEA:53744"/>
        <dbReference type="Rhea" id="RHEA-COMP:9657"/>
        <dbReference type="Rhea" id="RHEA-COMP:13640"/>
        <dbReference type="ChEBI" id="CHEBI:15377"/>
        <dbReference type="ChEBI" id="CHEBI:15378"/>
        <dbReference type="ChEBI" id="CHEBI:57305"/>
        <dbReference type="ChEBI" id="CHEBI:78442"/>
        <dbReference type="ChEBI" id="CHEBI:78522"/>
    </reaction>
</comment>
<comment type="catalytic activity">
    <reaction evidence="2">
        <text>a D-aminoacyl-tRNA + H2O = a tRNA + a D-alpha-amino acid + H(+)</text>
        <dbReference type="Rhea" id="RHEA:13953"/>
        <dbReference type="Rhea" id="RHEA-COMP:10123"/>
        <dbReference type="Rhea" id="RHEA-COMP:10124"/>
        <dbReference type="ChEBI" id="CHEBI:15377"/>
        <dbReference type="ChEBI" id="CHEBI:15378"/>
        <dbReference type="ChEBI" id="CHEBI:59871"/>
        <dbReference type="ChEBI" id="CHEBI:78442"/>
        <dbReference type="ChEBI" id="CHEBI:79333"/>
        <dbReference type="EC" id="3.1.1.96"/>
    </reaction>
</comment>
<sequence length="145" mass="15766">MIALIQRVKRASVTVDGEVVGKIDQGLLVLLGVEREDNAEKLAKLATKVMNYRVFSDDNGKMNLNLSQVGGKLLVVSQFTLAADTAKGLRPSFSCAATPDQAKQLYLDFVAFCRQQGVETETGQFAADMQVELLNDGPVTFNLQV</sequence>
<dbReference type="HAMAP" id="MF_00518">
    <property type="entry name" value="Deacylase_Dtd"/>
    <property type="match status" value="1"/>
</dbReference>
<dbReference type="EC" id="3.1.1.-" evidence="2"/>
<keyword evidence="2" id="KW-0694">RNA-binding</keyword>
<dbReference type="InterPro" id="IPR023509">
    <property type="entry name" value="DTD-like_sf"/>
</dbReference>
<dbReference type="PANTHER" id="PTHR10472">
    <property type="entry name" value="D-TYROSYL-TRNA TYR DEACYLASE"/>
    <property type="match status" value="1"/>
</dbReference>
<comment type="subcellular location">
    <subcellularLocation>
        <location evidence="2">Cytoplasm</location>
    </subcellularLocation>
</comment>
<dbReference type="Proteomes" id="UP000619118">
    <property type="component" value="Unassembled WGS sequence"/>
</dbReference>
<dbReference type="EC" id="3.1.1.96" evidence="2"/>
<comment type="similarity">
    <text evidence="1 2">Belongs to the DTD family.</text>
</comment>
<reference evidence="4" key="1">
    <citation type="journal article" date="2019" name="Int. J. Syst. Evol. Microbiol.">
        <title>The Global Catalogue of Microorganisms (GCM) 10K type strain sequencing project: providing services to taxonomists for standard genome sequencing and annotation.</title>
        <authorList>
            <consortium name="The Broad Institute Genomics Platform"/>
            <consortium name="The Broad Institute Genome Sequencing Center for Infectious Disease"/>
            <person name="Wu L."/>
            <person name="Ma J."/>
        </authorList>
    </citation>
    <scope>NUCLEOTIDE SEQUENCE [LARGE SCALE GENOMIC DNA]</scope>
    <source>
        <strain evidence="4">JCM 32306</strain>
    </source>
</reference>
<keyword evidence="2" id="KW-0820">tRNA-binding</keyword>
<evidence type="ECO:0000313" key="3">
    <source>
        <dbReference type="EMBL" id="GGQ03679.1"/>
    </source>
</evidence>
<evidence type="ECO:0000256" key="2">
    <source>
        <dbReference type="HAMAP-Rule" id="MF_00518"/>
    </source>
</evidence>
<comment type="subunit">
    <text evidence="2">Homodimer.</text>
</comment>
<gene>
    <name evidence="2 3" type="primary">dtd</name>
    <name evidence="3" type="ORF">GCM10009411_00990</name>
</gene>
<organism evidence="3 4">
    <name type="scientific">Shewanella litoralis</name>
    <dbReference type="NCBI Taxonomy" id="2282700"/>
    <lineage>
        <taxon>Bacteria</taxon>
        <taxon>Pseudomonadati</taxon>
        <taxon>Pseudomonadota</taxon>
        <taxon>Gammaproteobacteria</taxon>
        <taxon>Alteromonadales</taxon>
        <taxon>Shewanellaceae</taxon>
        <taxon>Shewanella</taxon>
    </lineage>
</organism>
<dbReference type="RefSeq" id="WP_160051944.1">
    <property type="nucleotide sequence ID" value="NZ_BMQX01000001.1"/>
</dbReference>
<keyword evidence="2" id="KW-0963">Cytoplasm</keyword>
<dbReference type="InterPro" id="IPR003732">
    <property type="entry name" value="Daa-tRNA_deacyls_DTD"/>
</dbReference>
<name>A0ABQ2QYC1_9GAMM</name>
<dbReference type="CDD" id="cd00563">
    <property type="entry name" value="Dtyr_deacylase"/>
    <property type="match status" value="1"/>
</dbReference>
<keyword evidence="4" id="KW-1185">Reference proteome</keyword>
<dbReference type="EMBL" id="BMQX01000001">
    <property type="protein sequence ID" value="GGQ03679.1"/>
    <property type="molecule type" value="Genomic_DNA"/>
</dbReference>
<keyword evidence="2" id="KW-0378">Hydrolase</keyword>
<evidence type="ECO:0000256" key="1">
    <source>
        <dbReference type="ARBA" id="ARBA00009673"/>
    </source>
</evidence>
<dbReference type="SUPFAM" id="SSF69500">
    <property type="entry name" value="DTD-like"/>
    <property type="match status" value="1"/>
</dbReference>
<dbReference type="Gene3D" id="3.50.80.10">
    <property type="entry name" value="D-tyrosyl-tRNA(Tyr) deacylase"/>
    <property type="match status" value="1"/>
</dbReference>
<comment type="function">
    <text evidence="2">An aminoacyl-tRNA editing enzyme that deacylates mischarged D-aminoacyl-tRNAs. Also deacylates mischarged glycyl-tRNA(Ala), protecting cells against glycine mischarging by AlaRS. Acts via tRNA-based rather than protein-based catalysis; rejects L-amino acids rather than detecting D-amino acids in the active site. By recycling D-aminoacyl-tRNA to D-amino acids and free tRNA molecules, this enzyme counteracts the toxicity associated with the formation of D-aminoacyl-tRNA entities in vivo and helps enforce protein L-homochirality.</text>
</comment>
<dbReference type="NCBIfam" id="TIGR00256">
    <property type="entry name" value="D-aminoacyl-tRNA deacylase"/>
    <property type="match status" value="1"/>
</dbReference>
<comment type="caution">
    <text evidence="3">The sequence shown here is derived from an EMBL/GenBank/DDBJ whole genome shotgun (WGS) entry which is preliminary data.</text>
</comment>
<dbReference type="PANTHER" id="PTHR10472:SF5">
    <property type="entry name" value="D-AMINOACYL-TRNA DEACYLASE 1"/>
    <property type="match status" value="1"/>
</dbReference>
<dbReference type="Pfam" id="PF02580">
    <property type="entry name" value="Tyr_Deacylase"/>
    <property type="match status" value="1"/>
</dbReference>
<evidence type="ECO:0000313" key="4">
    <source>
        <dbReference type="Proteomes" id="UP000619118"/>
    </source>
</evidence>